<dbReference type="EMBL" id="JACASE010000007">
    <property type="protein sequence ID" value="KAF6447818.1"/>
    <property type="molecule type" value="Genomic_DNA"/>
</dbReference>
<protein>
    <submittedName>
        <fullName evidence="2">Uncharacterized protein</fullName>
    </submittedName>
</protein>
<keyword evidence="3" id="KW-1185">Reference proteome</keyword>
<organism evidence="2 3">
    <name type="scientific">Rousettus aegyptiacus</name>
    <name type="common">Egyptian fruit bat</name>
    <name type="synonym">Pteropus aegyptiacus</name>
    <dbReference type="NCBI Taxonomy" id="9407"/>
    <lineage>
        <taxon>Eukaryota</taxon>
        <taxon>Metazoa</taxon>
        <taxon>Chordata</taxon>
        <taxon>Craniata</taxon>
        <taxon>Vertebrata</taxon>
        <taxon>Euteleostomi</taxon>
        <taxon>Mammalia</taxon>
        <taxon>Eutheria</taxon>
        <taxon>Laurasiatheria</taxon>
        <taxon>Chiroptera</taxon>
        <taxon>Yinpterochiroptera</taxon>
        <taxon>Pteropodoidea</taxon>
        <taxon>Pteropodidae</taxon>
        <taxon>Rousettinae</taxon>
        <taxon>Rousettus</taxon>
    </lineage>
</organism>
<feature type="transmembrane region" description="Helical" evidence="1">
    <location>
        <begin position="87"/>
        <end position="105"/>
    </location>
</feature>
<feature type="transmembrane region" description="Helical" evidence="1">
    <location>
        <begin position="112"/>
        <end position="130"/>
    </location>
</feature>
<comment type="caution">
    <text evidence="2">The sequence shown here is derived from an EMBL/GenBank/DDBJ whole genome shotgun (WGS) entry which is preliminary data.</text>
</comment>
<evidence type="ECO:0000313" key="2">
    <source>
        <dbReference type="EMBL" id="KAF6447818.1"/>
    </source>
</evidence>
<dbReference type="AlphaFoldDB" id="A0A7J8FJC4"/>
<gene>
    <name evidence="2" type="ORF">HJG63_012155</name>
</gene>
<reference evidence="2 3" key="1">
    <citation type="journal article" date="2020" name="Nature">
        <title>Six reference-quality genomes reveal evolution of bat adaptations.</title>
        <authorList>
            <person name="Jebb D."/>
            <person name="Huang Z."/>
            <person name="Pippel M."/>
            <person name="Hughes G.M."/>
            <person name="Lavrichenko K."/>
            <person name="Devanna P."/>
            <person name="Winkler S."/>
            <person name="Jermiin L.S."/>
            <person name="Skirmuntt E.C."/>
            <person name="Katzourakis A."/>
            <person name="Burkitt-Gray L."/>
            <person name="Ray D.A."/>
            <person name="Sullivan K.A.M."/>
            <person name="Roscito J.G."/>
            <person name="Kirilenko B.M."/>
            <person name="Davalos L.M."/>
            <person name="Corthals A.P."/>
            <person name="Power M.L."/>
            <person name="Jones G."/>
            <person name="Ransome R.D."/>
            <person name="Dechmann D.K.N."/>
            <person name="Locatelli A.G."/>
            <person name="Puechmaille S.J."/>
            <person name="Fedrigo O."/>
            <person name="Jarvis E.D."/>
            <person name="Hiller M."/>
            <person name="Vernes S.C."/>
            <person name="Myers E.W."/>
            <person name="Teeling E.C."/>
        </authorList>
    </citation>
    <scope>NUCLEOTIDE SEQUENCE [LARGE SCALE GENOMIC DNA]</scope>
    <source>
        <strain evidence="2">MRouAeg1</strain>
        <tissue evidence="2">Muscle</tissue>
    </source>
</reference>
<keyword evidence="1" id="KW-0812">Transmembrane</keyword>
<name>A0A7J8FJC4_ROUAE</name>
<sequence length="185" mass="21041">MSPLHNIYLDFFPYPIAVVLICTFLIIIDAEHLFMCLLAICISLEKCLFRSSAHFLVGFLFFMLSCITSSLYILNINPLSYISLANIFYHSIGCLFVLLIVSCTVQKLFSMIEYHLFIFAFVAFAQGGISEKILLRPTSKCLLAFFFSRSSVVSGFTIKFLIHFEFISIPSVRKWSGFISLHVSV</sequence>
<feature type="transmembrane region" description="Helical" evidence="1">
    <location>
        <begin position="12"/>
        <end position="41"/>
    </location>
</feature>
<dbReference type="Proteomes" id="UP000593571">
    <property type="component" value="Unassembled WGS sequence"/>
</dbReference>
<feature type="transmembrane region" description="Helical" evidence="1">
    <location>
        <begin position="53"/>
        <end position="75"/>
    </location>
</feature>
<accession>A0A7J8FJC4</accession>
<keyword evidence="1" id="KW-0472">Membrane</keyword>
<feature type="transmembrane region" description="Helical" evidence="1">
    <location>
        <begin position="142"/>
        <end position="164"/>
    </location>
</feature>
<keyword evidence="1" id="KW-1133">Transmembrane helix</keyword>
<proteinExistence type="predicted"/>
<evidence type="ECO:0000256" key="1">
    <source>
        <dbReference type="SAM" id="Phobius"/>
    </source>
</evidence>
<evidence type="ECO:0000313" key="3">
    <source>
        <dbReference type="Proteomes" id="UP000593571"/>
    </source>
</evidence>